<dbReference type="InterPro" id="IPR036890">
    <property type="entry name" value="HATPase_C_sf"/>
</dbReference>
<evidence type="ECO:0000313" key="10">
    <source>
        <dbReference type="EMBL" id="GFM37244.1"/>
    </source>
</evidence>
<dbReference type="InterPro" id="IPR036097">
    <property type="entry name" value="HisK_dim/P_sf"/>
</dbReference>
<feature type="modified residue" description="4-aspartylphosphate" evidence="5">
    <location>
        <position position="1121"/>
    </location>
</feature>
<dbReference type="CDD" id="cd17546">
    <property type="entry name" value="REC_hyHK_CKI1_RcsC-like"/>
    <property type="match status" value="1"/>
</dbReference>
<evidence type="ECO:0000259" key="6">
    <source>
        <dbReference type="PROSITE" id="PS50109"/>
    </source>
</evidence>
<dbReference type="InterPro" id="IPR001789">
    <property type="entry name" value="Sig_transdc_resp-reg_receiver"/>
</dbReference>
<name>A0A7J0BW93_9BACT</name>
<feature type="domain" description="Histidine kinase" evidence="6">
    <location>
        <begin position="685"/>
        <end position="952"/>
    </location>
</feature>
<evidence type="ECO:0000313" key="11">
    <source>
        <dbReference type="Proteomes" id="UP000503820"/>
    </source>
</evidence>
<dbReference type="Pfam" id="PF13426">
    <property type="entry name" value="PAS_9"/>
    <property type="match status" value="1"/>
</dbReference>
<protein>
    <recommendedName>
        <fullName evidence="2">histidine kinase</fullName>
        <ecNumber evidence="2">2.7.13.3</ecNumber>
    </recommendedName>
</protein>
<evidence type="ECO:0000256" key="3">
    <source>
        <dbReference type="ARBA" id="ARBA00022553"/>
    </source>
</evidence>
<dbReference type="Gene3D" id="1.10.287.130">
    <property type="match status" value="1"/>
</dbReference>
<dbReference type="PANTHER" id="PTHR45339:SF1">
    <property type="entry name" value="HYBRID SIGNAL TRANSDUCTION HISTIDINE KINASE J"/>
    <property type="match status" value="1"/>
</dbReference>
<evidence type="ECO:0000256" key="2">
    <source>
        <dbReference type="ARBA" id="ARBA00012438"/>
    </source>
</evidence>
<feature type="domain" description="PAS" evidence="8">
    <location>
        <begin position="547"/>
        <end position="590"/>
    </location>
</feature>
<feature type="domain" description="PAC" evidence="9">
    <location>
        <begin position="495"/>
        <end position="546"/>
    </location>
</feature>
<accession>A0A7J0BW93</accession>
<dbReference type="SUPFAM" id="SSF55785">
    <property type="entry name" value="PYP-like sensor domain (PAS domain)"/>
    <property type="match status" value="3"/>
</dbReference>
<dbReference type="Pfam" id="PF00512">
    <property type="entry name" value="HisKA"/>
    <property type="match status" value="1"/>
</dbReference>
<comment type="caution">
    <text evidence="10">The sequence shown here is derived from an EMBL/GenBank/DDBJ whole genome shotgun (WGS) entry which is preliminary data.</text>
</comment>
<dbReference type="InterPro" id="IPR001610">
    <property type="entry name" value="PAC"/>
</dbReference>
<gene>
    <name evidence="10" type="ORF">DSM19430T_19280</name>
</gene>
<dbReference type="SUPFAM" id="SSF53850">
    <property type="entry name" value="Periplasmic binding protein-like II"/>
    <property type="match status" value="1"/>
</dbReference>
<evidence type="ECO:0000259" key="7">
    <source>
        <dbReference type="PROSITE" id="PS50110"/>
    </source>
</evidence>
<dbReference type="SMART" id="SM00448">
    <property type="entry name" value="REC"/>
    <property type="match status" value="1"/>
</dbReference>
<dbReference type="Pfam" id="PF00497">
    <property type="entry name" value="SBP_bac_3"/>
    <property type="match status" value="1"/>
</dbReference>
<evidence type="ECO:0000256" key="1">
    <source>
        <dbReference type="ARBA" id="ARBA00000085"/>
    </source>
</evidence>
<dbReference type="NCBIfam" id="TIGR00229">
    <property type="entry name" value="sensory_box"/>
    <property type="match status" value="3"/>
</dbReference>
<dbReference type="SUPFAM" id="SSF52172">
    <property type="entry name" value="CheY-like"/>
    <property type="match status" value="1"/>
</dbReference>
<keyword evidence="4" id="KW-0902">Two-component regulatory system</keyword>
<dbReference type="PROSITE" id="PS50112">
    <property type="entry name" value="PAS"/>
    <property type="match status" value="2"/>
</dbReference>
<dbReference type="SMART" id="SM00091">
    <property type="entry name" value="PAS"/>
    <property type="match status" value="3"/>
</dbReference>
<keyword evidence="3 5" id="KW-0597">Phosphoprotein</keyword>
<dbReference type="InterPro" id="IPR000014">
    <property type="entry name" value="PAS"/>
</dbReference>
<dbReference type="PROSITE" id="PS50110">
    <property type="entry name" value="RESPONSE_REGULATORY"/>
    <property type="match status" value="1"/>
</dbReference>
<evidence type="ECO:0000259" key="8">
    <source>
        <dbReference type="PROSITE" id="PS50112"/>
    </source>
</evidence>
<dbReference type="SMART" id="SM00086">
    <property type="entry name" value="PAC"/>
    <property type="match status" value="2"/>
</dbReference>
<evidence type="ECO:0000256" key="4">
    <source>
        <dbReference type="ARBA" id="ARBA00023012"/>
    </source>
</evidence>
<feature type="domain" description="Response regulatory" evidence="7">
    <location>
        <begin position="1072"/>
        <end position="1191"/>
    </location>
</feature>
<sequence length="1200" mass="129350">MNQAGALAGTQGVELVFPRISGRDSDLVRFPMLFGAHAAYAAQTLVVGVPESSPPDYISEDAYTTAGFGIEFMEHIAARAGYAVTYRRYADWESLLEAVAGNSVHVVPLAGITEARKAKVRFTAPVHAVTVRLFVRASSGFESLESLLGHRVGVVPSGVAYPVARALRGLALREAASVEQLLFMLLSGQVDAIIHPQAPIEYFLDQMLVRQRISMLNDRLLDVPYAMAVAPGNDELFARLDEQVRLFAGSREYVAMRSRWYAARDKPSPDIPYALLSFAAFVCAVSLLAWHARPAGKTARTLAVLRTYLNGQRDAALLMDESGIAVAWNAAATEVFPVLRGARGGQALEHVFDGGDHERRRLALERVAQTGEPVDSVEERNGRLYRITMAPVPALRKRTFISVLVRDITGHNAAEMALQDMRARLAVLFDNSPESILLLNASMSIVGVNPAFVRFIGHPAPEITGRGFADFLWPDDAGSLRMALHGVLAGHADAMRTEHRFRHRSGVAVWASSAITVQRESGSLTGAVVHVTDIHERKAAELRLRESELRYREIFERASDLILLINVSTGRIEEFNQAVAESLGYTATDLATMNVADMECPEHCSLMGTGCRGSTDGLFETRLHRKDGREVDVQVHTRMLMAGGRQYALCVIRDISGIRETRERLDEARLASESALRARNAFFENMSPELRTPLQGIFGMLQLLEETPLDDTQRGYVRMARQTGTSLLRFLDDLLDMAGAEADSHAGTWGSRQEGGYDDAIKSDGGGARHVRRPFVLEDEIATVLNALYCEISDKKGLLSASIEPVFPQMMVGDVGRLRQMLFALVGHAVRYARNGRVRLQVRCPREGAEEVAPGVRPVEFAVSLTGADAVAWMRDARLALAGVAEVAESVLAGDEEQVLSSREGCVIPPYGYGPAQARRLAVPVHGSVYVHDLSGDEEGGGEVVLRLPLRWIPAERDGVPVRTLVAQAVQRMSQSAEGATQSAPDLYVQGLDAVASAGRAGVTAGESVKAVAASVARFAAAVPYAEPADRHAAVAAGRTENGQAGEAGAAGTPAGARVETGVANSALAGLRILLVEDDTINRMVVGNWLELHGCDVAYAENGREAVDHMRAGGFDCVIMDLQMPEMGGLEASAAIRSGTAGDAASGVPIIALTALALPETREMCASVGMNAFLVKPLDMNRLSETVMAVVPKPAAAQRE</sequence>
<dbReference type="Pfam" id="PF00072">
    <property type="entry name" value="Response_reg"/>
    <property type="match status" value="1"/>
</dbReference>
<dbReference type="InterPro" id="IPR005467">
    <property type="entry name" value="His_kinase_dom"/>
</dbReference>
<proteinExistence type="predicted"/>
<dbReference type="InterPro" id="IPR001638">
    <property type="entry name" value="Solute-binding_3/MltF_N"/>
</dbReference>
<dbReference type="EC" id="2.7.13.3" evidence="2"/>
<dbReference type="InterPro" id="IPR000700">
    <property type="entry name" value="PAS-assoc_C"/>
</dbReference>
<dbReference type="Pfam" id="PF08448">
    <property type="entry name" value="PAS_4"/>
    <property type="match status" value="2"/>
</dbReference>
<dbReference type="PROSITE" id="PS50109">
    <property type="entry name" value="HIS_KIN"/>
    <property type="match status" value="1"/>
</dbReference>
<dbReference type="GO" id="GO:0000155">
    <property type="term" value="F:phosphorelay sensor kinase activity"/>
    <property type="evidence" value="ECO:0007669"/>
    <property type="project" value="InterPro"/>
</dbReference>
<dbReference type="SMART" id="SM00388">
    <property type="entry name" value="HisKA"/>
    <property type="match status" value="1"/>
</dbReference>
<reference evidence="10 11" key="1">
    <citation type="submission" date="2020-05" db="EMBL/GenBank/DDBJ databases">
        <title>Draft genome sequence of Desulfovibrio psychrotolerans JS1T.</title>
        <authorList>
            <person name="Ueno A."/>
            <person name="Tamazawa S."/>
            <person name="Tamamura S."/>
            <person name="Murakami T."/>
            <person name="Kiyama T."/>
            <person name="Inomata H."/>
            <person name="Amano Y."/>
            <person name="Miyakawa K."/>
            <person name="Tamaki H."/>
            <person name="Naganuma T."/>
            <person name="Kaneko K."/>
        </authorList>
    </citation>
    <scope>NUCLEOTIDE SEQUENCE [LARGE SCALE GENOMIC DNA]</scope>
    <source>
        <strain evidence="10 11">JS1</strain>
    </source>
</reference>
<feature type="domain" description="PAS" evidence="8">
    <location>
        <begin position="421"/>
        <end position="491"/>
    </location>
</feature>
<dbReference type="CDD" id="cd00130">
    <property type="entry name" value="PAS"/>
    <property type="match status" value="2"/>
</dbReference>
<dbReference type="EMBL" id="BLVP01000008">
    <property type="protein sequence ID" value="GFM37244.1"/>
    <property type="molecule type" value="Genomic_DNA"/>
</dbReference>
<dbReference type="Gene3D" id="3.30.565.10">
    <property type="entry name" value="Histidine kinase-like ATPase, C-terminal domain"/>
    <property type="match status" value="1"/>
</dbReference>
<dbReference type="Proteomes" id="UP000503820">
    <property type="component" value="Unassembled WGS sequence"/>
</dbReference>
<dbReference type="Gene3D" id="3.40.190.10">
    <property type="entry name" value="Periplasmic binding protein-like II"/>
    <property type="match status" value="2"/>
</dbReference>
<dbReference type="Gene3D" id="3.30.450.20">
    <property type="entry name" value="PAS domain"/>
    <property type="match status" value="3"/>
</dbReference>
<organism evidence="10 11">
    <name type="scientific">Desulfovibrio psychrotolerans</name>
    <dbReference type="NCBI Taxonomy" id="415242"/>
    <lineage>
        <taxon>Bacteria</taxon>
        <taxon>Pseudomonadati</taxon>
        <taxon>Thermodesulfobacteriota</taxon>
        <taxon>Desulfovibrionia</taxon>
        <taxon>Desulfovibrionales</taxon>
        <taxon>Desulfovibrionaceae</taxon>
        <taxon>Desulfovibrio</taxon>
    </lineage>
</organism>
<keyword evidence="11" id="KW-1185">Reference proteome</keyword>
<dbReference type="InterPro" id="IPR011006">
    <property type="entry name" value="CheY-like_superfamily"/>
</dbReference>
<dbReference type="InterPro" id="IPR035965">
    <property type="entry name" value="PAS-like_dom_sf"/>
</dbReference>
<dbReference type="InterPro" id="IPR003661">
    <property type="entry name" value="HisK_dim/P_dom"/>
</dbReference>
<dbReference type="SMART" id="SM00062">
    <property type="entry name" value="PBPb"/>
    <property type="match status" value="1"/>
</dbReference>
<evidence type="ECO:0000259" key="9">
    <source>
        <dbReference type="PROSITE" id="PS50113"/>
    </source>
</evidence>
<dbReference type="AlphaFoldDB" id="A0A7J0BW93"/>
<comment type="catalytic activity">
    <reaction evidence="1">
        <text>ATP + protein L-histidine = ADP + protein N-phospho-L-histidine.</text>
        <dbReference type="EC" id="2.7.13.3"/>
    </reaction>
</comment>
<dbReference type="PANTHER" id="PTHR45339">
    <property type="entry name" value="HYBRID SIGNAL TRANSDUCTION HISTIDINE KINASE J"/>
    <property type="match status" value="1"/>
</dbReference>
<dbReference type="Gene3D" id="3.40.50.2300">
    <property type="match status" value="1"/>
</dbReference>
<dbReference type="RefSeq" id="WP_174409866.1">
    <property type="nucleotide sequence ID" value="NZ_BLVP01000008.1"/>
</dbReference>
<dbReference type="CDD" id="cd00082">
    <property type="entry name" value="HisKA"/>
    <property type="match status" value="1"/>
</dbReference>
<dbReference type="PROSITE" id="PS50113">
    <property type="entry name" value="PAC"/>
    <property type="match status" value="1"/>
</dbReference>
<dbReference type="SUPFAM" id="SSF47384">
    <property type="entry name" value="Homodimeric domain of signal transducing histidine kinase"/>
    <property type="match status" value="1"/>
</dbReference>
<dbReference type="InterPro" id="IPR013656">
    <property type="entry name" value="PAS_4"/>
</dbReference>
<evidence type="ECO:0000256" key="5">
    <source>
        <dbReference type="PROSITE-ProRule" id="PRU00169"/>
    </source>
</evidence>